<evidence type="ECO:0000256" key="2">
    <source>
        <dbReference type="ARBA" id="ARBA00022679"/>
    </source>
</evidence>
<dbReference type="PROSITE" id="PS52029">
    <property type="entry name" value="LD_TPASE"/>
    <property type="match status" value="1"/>
</dbReference>
<dbReference type="GO" id="GO:0071972">
    <property type="term" value="F:peptidoglycan L,D-transpeptidase activity"/>
    <property type="evidence" value="ECO:0007669"/>
    <property type="project" value="TreeGrafter"/>
</dbReference>
<feature type="domain" description="L,D-TPase catalytic" evidence="9">
    <location>
        <begin position="135"/>
        <end position="244"/>
    </location>
</feature>
<proteinExistence type="predicted"/>
<dbReference type="GO" id="GO:0008360">
    <property type="term" value="P:regulation of cell shape"/>
    <property type="evidence" value="ECO:0007669"/>
    <property type="project" value="UniProtKB-UniRule"/>
</dbReference>
<evidence type="ECO:0000313" key="10">
    <source>
        <dbReference type="EMBL" id="APT93218.1"/>
    </source>
</evidence>
<evidence type="ECO:0000256" key="3">
    <source>
        <dbReference type="ARBA" id="ARBA00022960"/>
    </source>
</evidence>
<dbReference type="GO" id="GO:0071555">
    <property type="term" value="P:cell wall organization"/>
    <property type="evidence" value="ECO:0007669"/>
    <property type="project" value="UniProtKB-UniRule"/>
</dbReference>
<keyword evidence="8" id="KW-0732">Signal</keyword>
<evidence type="ECO:0000256" key="1">
    <source>
        <dbReference type="ARBA" id="ARBA00004752"/>
    </source>
</evidence>
<comment type="pathway">
    <text evidence="1 6">Cell wall biogenesis; peptidoglycan biosynthesis.</text>
</comment>
<dbReference type="STRING" id="161895.CPHO_10315"/>
<keyword evidence="4 6" id="KW-0573">Peptidoglycan synthesis</keyword>
<protein>
    <recommendedName>
        <fullName evidence="9">L,D-TPase catalytic domain-containing protein</fullName>
    </recommendedName>
</protein>
<evidence type="ECO:0000256" key="8">
    <source>
        <dbReference type="SAM" id="SignalP"/>
    </source>
</evidence>
<feature type="active site" description="Nucleophile" evidence="6">
    <location>
        <position position="220"/>
    </location>
</feature>
<dbReference type="GO" id="GO:0016740">
    <property type="term" value="F:transferase activity"/>
    <property type="evidence" value="ECO:0007669"/>
    <property type="project" value="UniProtKB-KW"/>
</dbReference>
<keyword evidence="7" id="KW-0175">Coiled coil</keyword>
<organism evidence="10 11">
    <name type="scientific">Corynebacterium phocae</name>
    <dbReference type="NCBI Taxonomy" id="161895"/>
    <lineage>
        <taxon>Bacteria</taxon>
        <taxon>Bacillati</taxon>
        <taxon>Actinomycetota</taxon>
        <taxon>Actinomycetes</taxon>
        <taxon>Mycobacteriales</taxon>
        <taxon>Corynebacteriaceae</taxon>
        <taxon>Corynebacterium</taxon>
    </lineage>
</organism>
<name>A0A1L7D500_9CORY</name>
<dbReference type="Gene3D" id="2.40.440.10">
    <property type="entry name" value="L,D-transpeptidase catalytic domain-like"/>
    <property type="match status" value="1"/>
</dbReference>
<evidence type="ECO:0000256" key="7">
    <source>
        <dbReference type="SAM" id="Coils"/>
    </source>
</evidence>
<feature type="signal peptide" evidence="8">
    <location>
        <begin position="1"/>
        <end position="28"/>
    </location>
</feature>
<dbReference type="PANTHER" id="PTHR30582:SF33">
    <property type="entry name" value="EXPORTED PROTEIN"/>
    <property type="match status" value="1"/>
</dbReference>
<dbReference type="UniPathway" id="UPA00219"/>
<sequence>MSLKFFKASVATLALGATLAVSAPAAVAQDNNFGSSSQGGIGQLLGLDQDAAWNTRNDLRKQIEGLNNPAVAPALESVVDGAVDAFFPGLATRKAEEARRAAEEAARRAAEEAARKKEAERRASGFNFGPCPADARVCVDIDGHRTWVQDGDGKVQYSVARISSGKPGQATPRGTFPVVRKVKDEISIPFNNAPMPYSIYFTNNGHAFHEGSPYIDSAGCIHLTHQDAVYYWNNVQIGDKVFIY</sequence>
<dbReference type="Proteomes" id="UP000185491">
    <property type="component" value="Chromosome"/>
</dbReference>
<dbReference type="SUPFAM" id="SSF141523">
    <property type="entry name" value="L,D-transpeptidase catalytic domain-like"/>
    <property type="match status" value="1"/>
</dbReference>
<feature type="active site" description="Proton donor/acceptor" evidence="6">
    <location>
        <position position="209"/>
    </location>
</feature>
<dbReference type="CDD" id="cd16913">
    <property type="entry name" value="YkuD_like"/>
    <property type="match status" value="1"/>
</dbReference>
<dbReference type="InterPro" id="IPR005490">
    <property type="entry name" value="LD_TPept_cat_dom"/>
</dbReference>
<feature type="chain" id="PRO_5013018703" description="L,D-TPase catalytic domain-containing protein" evidence="8">
    <location>
        <begin position="29"/>
        <end position="244"/>
    </location>
</feature>
<dbReference type="EMBL" id="CP009249">
    <property type="protein sequence ID" value="APT93218.1"/>
    <property type="molecule type" value="Genomic_DNA"/>
</dbReference>
<dbReference type="GO" id="GO:0005576">
    <property type="term" value="C:extracellular region"/>
    <property type="evidence" value="ECO:0007669"/>
    <property type="project" value="TreeGrafter"/>
</dbReference>
<keyword evidence="11" id="KW-1185">Reference proteome</keyword>
<evidence type="ECO:0000256" key="4">
    <source>
        <dbReference type="ARBA" id="ARBA00022984"/>
    </source>
</evidence>
<keyword evidence="5 6" id="KW-0961">Cell wall biogenesis/degradation</keyword>
<reference evidence="10 11" key="1">
    <citation type="submission" date="2014-08" db="EMBL/GenBank/DDBJ databases">
        <title>Complete genome sequence of Corynebacterium phocae M408/89/1(T)(=DSM 44612(T)), isolated from the common seal (Phoca vitulina).</title>
        <authorList>
            <person name="Ruckert C."/>
            <person name="Albersmeier A."/>
            <person name="Winkler A."/>
            <person name="Kalinowski J."/>
        </authorList>
    </citation>
    <scope>NUCLEOTIDE SEQUENCE [LARGE SCALE GENOMIC DNA]</scope>
    <source>
        <strain evidence="10 11">M408/89/1</strain>
    </source>
</reference>
<dbReference type="AlphaFoldDB" id="A0A1L7D500"/>
<evidence type="ECO:0000313" key="11">
    <source>
        <dbReference type="Proteomes" id="UP000185491"/>
    </source>
</evidence>
<dbReference type="KEGG" id="cpho:CPHO_10315"/>
<dbReference type="PANTHER" id="PTHR30582">
    <property type="entry name" value="L,D-TRANSPEPTIDASE"/>
    <property type="match status" value="1"/>
</dbReference>
<evidence type="ECO:0000259" key="9">
    <source>
        <dbReference type="PROSITE" id="PS52029"/>
    </source>
</evidence>
<dbReference type="OrthoDB" id="8887048at2"/>
<dbReference type="Pfam" id="PF03734">
    <property type="entry name" value="YkuD"/>
    <property type="match status" value="1"/>
</dbReference>
<dbReference type="GO" id="GO:0018104">
    <property type="term" value="P:peptidoglycan-protein cross-linking"/>
    <property type="evidence" value="ECO:0007669"/>
    <property type="project" value="TreeGrafter"/>
</dbReference>
<evidence type="ECO:0000256" key="5">
    <source>
        <dbReference type="ARBA" id="ARBA00023316"/>
    </source>
</evidence>
<dbReference type="InterPro" id="IPR050979">
    <property type="entry name" value="LD-transpeptidase"/>
</dbReference>
<dbReference type="RefSeq" id="WP_075735549.1">
    <property type="nucleotide sequence ID" value="NZ_CP009249.1"/>
</dbReference>
<dbReference type="InterPro" id="IPR038063">
    <property type="entry name" value="Transpep_catalytic_dom"/>
</dbReference>
<keyword evidence="3 6" id="KW-0133">Cell shape</keyword>
<gene>
    <name evidence="10" type="ORF">CPHO_10315</name>
</gene>
<evidence type="ECO:0000256" key="6">
    <source>
        <dbReference type="PROSITE-ProRule" id="PRU01373"/>
    </source>
</evidence>
<accession>A0A1L7D500</accession>
<keyword evidence="2" id="KW-0808">Transferase</keyword>
<feature type="coiled-coil region" evidence="7">
    <location>
        <begin position="92"/>
        <end position="123"/>
    </location>
</feature>